<accession>A0A6P7GIQ0</accession>
<feature type="transmembrane region" description="Helical" evidence="8">
    <location>
        <begin position="263"/>
        <end position="285"/>
    </location>
</feature>
<keyword evidence="3 8" id="KW-0812">Transmembrane</keyword>
<dbReference type="GO" id="GO:0008049">
    <property type="term" value="P:male courtship behavior"/>
    <property type="evidence" value="ECO:0007669"/>
    <property type="project" value="TreeGrafter"/>
</dbReference>
<dbReference type="PANTHER" id="PTHR21143:SF104">
    <property type="entry name" value="GUSTATORY RECEPTOR 8A-RELATED"/>
    <property type="match status" value="1"/>
</dbReference>
<dbReference type="GO" id="GO:0050909">
    <property type="term" value="P:sensory perception of taste"/>
    <property type="evidence" value="ECO:0007669"/>
    <property type="project" value="InterPro"/>
</dbReference>
<proteinExistence type="inferred from homology"/>
<dbReference type="PANTHER" id="PTHR21143">
    <property type="entry name" value="INVERTEBRATE GUSTATORY RECEPTOR"/>
    <property type="match status" value="1"/>
</dbReference>
<sequence>MFEICRVLKSDIQIFKFIIKIGKYWGPFPIKGNIVAKICYFVTALVFSIISVMSLVFEFKRSTSFLNLGVADIFIFFCNWTTVFIHHLYCTYYGKYFNRNSWNRFFHNMSTLDKFSTDRNLALYLIKIICFLAIFFCSSGAIMKTGGFLDLTHWYSKLAYVFWTLSSSQLFYLVVFWWETCNILSSRYAYINNARKKIVSEDTVEQQKSIKEITSVIVTLHKTVKCMNKTAGFFILALLGMSFLALLSCFNLFLVIWKYDDTLIFQILWCFLSCISCIVFSIIVIMSCEKVEKKAAEFIQTCVYIHATTGDEHAATLVNLAKELRPKFSAAGFFDINQRLLPIFFSNLSTYLIIILQFKISSL</sequence>
<reference evidence="9" key="1">
    <citation type="submission" date="2025-08" db="UniProtKB">
        <authorList>
            <consortium name="RefSeq"/>
        </authorList>
    </citation>
    <scope>IDENTIFICATION</scope>
    <source>
        <tissue evidence="9">Whole insect</tissue>
    </source>
</reference>
<comment type="subcellular location">
    <subcellularLocation>
        <location evidence="1 8">Cell membrane</location>
        <topology evidence="1 8">Multi-pass membrane protein</topology>
    </subcellularLocation>
</comment>
<keyword evidence="7 8" id="KW-0807">Transducer</keyword>
<dbReference type="GO" id="GO:0005886">
    <property type="term" value="C:plasma membrane"/>
    <property type="evidence" value="ECO:0007669"/>
    <property type="project" value="UniProtKB-SubCell"/>
</dbReference>
<dbReference type="GO" id="GO:0043025">
    <property type="term" value="C:neuronal cell body"/>
    <property type="evidence" value="ECO:0007669"/>
    <property type="project" value="TreeGrafter"/>
</dbReference>
<evidence type="ECO:0000256" key="1">
    <source>
        <dbReference type="ARBA" id="ARBA00004651"/>
    </source>
</evidence>
<dbReference type="GO" id="GO:0007165">
    <property type="term" value="P:signal transduction"/>
    <property type="evidence" value="ECO:0007669"/>
    <property type="project" value="UniProtKB-KW"/>
</dbReference>
<keyword evidence="5 8" id="KW-0472">Membrane</keyword>
<keyword evidence="6 8" id="KW-0675">Receptor</keyword>
<gene>
    <name evidence="9" type="primary">LOC114338697</name>
</gene>
<feature type="transmembrane region" description="Helical" evidence="8">
    <location>
        <begin position="231"/>
        <end position="257"/>
    </location>
</feature>
<comment type="similarity">
    <text evidence="8">Belongs to the insect chemoreceptor superfamily. Gustatory receptor (GR) family.</text>
</comment>
<dbReference type="InParanoid" id="A0A6P7GIQ0"/>
<organism evidence="9">
    <name type="scientific">Diabrotica virgifera virgifera</name>
    <name type="common">western corn rootworm</name>
    <dbReference type="NCBI Taxonomy" id="50390"/>
    <lineage>
        <taxon>Eukaryota</taxon>
        <taxon>Metazoa</taxon>
        <taxon>Ecdysozoa</taxon>
        <taxon>Arthropoda</taxon>
        <taxon>Hexapoda</taxon>
        <taxon>Insecta</taxon>
        <taxon>Pterygota</taxon>
        <taxon>Neoptera</taxon>
        <taxon>Endopterygota</taxon>
        <taxon>Coleoptera</taxon>
        <taxon>Polyphaga</taxon>
        <taxon>Cucujiformia</taxon>
        <taxon>Chrysomeloidea</taxon>
        <taxon>Chrysomelidae</taxon>
        <taxon>Galerucinae</taxon>
        <taxon>Diabroticina</taxon>
        <taxon>Diabroticites</taxon>
        <taxon>Diabrotica</taxon>
    </lineage>
</organism>
<evidence type="ECO:0000256" key="7">
    <source>
        <dbReference type="ARBA" id="ARBA00023224"/>
    </source>
</evidence>
<comment type="function">
    <text evidence="8">Gustatory receptor which mediates acceptance or avoidance behavior, depending on its substrates.</text>
</comment>
<evidence type="ECO:0000256" key="5">
    <source>
        <dbReference type="ARBA" id="ARBA00023136"/>
    </source>
</evidence>
<dbReference type="GO" id="GO:0030425">
    <property type="term" value="C:dendrite"/>
    <property type="evidence" value="ECO:0007669"/>
    <property type="project" value="TreeGrafter"/>
</dbReference>
<evidence type="ECO:0000256" key="8">
    <source>
        <dbReference type="RuleBase" id="RU363108"/>
    </source>
</evidence>
<dbReference type="GO" id="GO:0007635">
    <property type="term" value="P:chemosensory behavior"/>
    <property type="evidence" value="ECO:0007669"/>
    <property type="project" value="TreeGrafter"/>
</dbReference>
<keyword evidence="4 8" id="KW-1133">Transmembrane helix</keyword>
<dbReference type="AlphaFoldDB" id="A0A6P7GIQ0"/>
<feature type="transmembrane region" description="Helical" evidence="8">
    <location>
        <begin position="38"/>
        <end position="57"/>
    </location>
</feature>
<dbReference type="FunCoup" id="A0A6P7GIQ0">
    <property type="interactions" value="4"/>
</dbReference>
<evidence type="ECO:0000256" key="3">
    <source>
        <dbReference type="ARBA" id="ARBA00022692"/>
    </source>
</evidence>
<name>A0A6P7GIQ0_DIAVI</name>
<protein>
    <recommendedName>
        <fullName evidence="8">Gustatory receptor</fullName>
    </recommendedName>
</protein>
<feature type="transmembrane region" description="Helical" evidence="8">
    <location>
        <begin position="158"/>
        <end position="178"/>
    </location>
</feature>
<dbReference type="GO" id="GO:0030424">
    <property type="term" value="C:axon"/>
    <property type="evidence" value="ECO:0007669"/>
    <property type="project" value="TreeGrafter"/>
</dbReference>
<evidence type="ECO:0000256" key="4">
    <source>
        <dbReference type="ARBA" id="ARBA00022989"/>
    </source>
</evidence>
<feature type="transmembrane region" description="Helical" evidence="8">
    <location>
        <begin position="69"/>
        <end position="89"/>
    </location>
</feature>
<keyword evidence="2 8" id="KW-1003">Cell membrane</keyword>
<evidence type="ECO:0000256" key="2">
    <source>
        <dbReference type="ARBA" id="ARBA00022475"/>
    </source>
</evidence>
<evidence type="ECO:0000256" key="6">
    <source>
        <dbReference type="ARBA" id="ARBA00023170"/>
    </source>
</evidence>
<dbReference type="Pfam" id="PF08395">
    <property type="entry name" value="7tm_7"/>
    <property type="match status" value="1"/>
</dbReference>
<feature type="transmembrane region" description="Helical" evidence="8">
    <location>
        <begin position="121"/>
        <end position="143"/>
    </location>
</feature>
<dbReference type="InterPro" id="IPR013604">
    <property type="entry name" value="7TM_chemorcpt"/>
</dbReference>
<feature type="transmembrane region" description="Helical" evidence="8">
    <location>
        <begin position="340"/>
        <end position="360"/>
    </location>
</feature>
<evidence type="ECO:0000313" key="9">
    <source>
        <dbReference type="RefSeq" id="XP_028145088.1"/>
    </source>
</evidence>
<dbReference type="RefSeq" id="XP_028145088.1">
    <property type="nucleotide sequence ID" value="XM_028289287.1"/>
</dbReference>